<dbReference type="HOGENOM" id="CLU_1092666_0_0_6"/>
<feature type="compositionally biased region" description="Polar residues" evidence="1">
    <location>
        <begin position="241"/>
        <end position="254"/>
    </location>
</feature>
<accession>Q1N540</accession>
<feature type="region of interest" description="Disordered" evidence="1">
    <location>
        <begin position="225"/>
        <end position="254"/>
    </location>
</feature>
<dbReference type="RefSeq" id="WP_007017622.1">
    <property type="nucleotide sequence ID" value="NZ_CH724114.1"/>
</dbReference>
<evidence type="ECO:0000313" key="4">
    <source>
        <dbReference type="Proteomes" id="UP000004263"/>
    </source>
</evidence>
<keyword evidence="2" id="KW-0732">Signal</keyword>
<dbReference type="InterPro" id="IPR021241">
    <property type="entry name" value="CsiV"/>
</dbReference>
<dbReference type="AlphaFoldDB" id="Q1N540"/>
<name>Q1N540_9GAMM</name>
<evidence type="ECO:0000256" key="1">
    <source>
        <dbReference type="SAM" id="MobiDB-lite"/>
    </source>
</evidence>
<evidence type="ECO:0000256" key="2">
    <source>
        <dbReference type="SAM" id="SignalP"/>
    </source>
</evidence>
<keyword evidence="4" id="KW-1185">Reference proteome</keyword>
<feature type="chain" id="PRO_5004194851" description="Peptidoglycan-binding protein CsiV" evidence="2">
    <location>
        <begin position="28"/>
        <end position="254"/>
    </location>
</feature>
<proteinExistence type="predicted"/>
<organism evidence="3 4">
    <name type="scientific">Bermanella marisrubri</name>
    <dbReference type="NCBI Taxonomy" id="207949"/>
    <lineage>
        <taxon>Bacteria</taxon>
        <taxon>Pseudomonadati</taxon>
        <taxon>Pseudomonadota</taxon>
        <taxon>Gammaproteobacteria</taxon>
        <taxon>Oceanospirillales</taxon>
        <taxon>Oceanospirillaceae</taxon>
        <taxon>Bermanella</taxon>
    </lineage>
</organism>
<reference evidence="3 4" key="1">
    <citation type="submission" date="2006-03" db="EMBL/GenBank/DDBJ databases">
        <authorList>
            <person name="Pinhassi J."/>
            <person name="Pedros-Alio C."/>
            <person name="Ferriera S."/>
            <person name="Johnson J."/>
            <person name="Kravitz S."/>
            <person name="Halpern A."/>
            <person name="Remington K."/>
            <person name="Beeson K."/>
            <person name="Tran B."/>
            <person name="Rogers Y.-H."/>
            <person name="Friedman R."/>
            <person name="Venter J.C."/>
        </authorList>
    </citation>
    <scope>NUCLEOTIDE SEQUENCE [LARGE SCALE GENOMIC DNA]</scope>
    <source>
        <strain evidence="3 4">RED65</strain>
    </source>
</reference>
<dbReference type="STRING" id="207949.RED65_00720"/>
<dbReference type="OrthoDB" id="5566524at2"/>
<dbReference type="Proteomes" id="UP000004263">
    <property type="component" value="Unassembled WGS sequence"/>
</dbReference>
<sequence length="254" mass="28865">MTQLYMRTLVAYLSTALLTLGTPFSHAEDEQESVENARWYQVNITLFQQKSDATLDEEFSFKPVELDMGSIMQLHDGNQVAISNSGVNSPLALHQEAVNNHAFVKQNISEDWQNIVDRLDPVQQPVLINLQWSQPVYDKPHSTPIYLESSATHMQTPRLKGLFRLHVTRYLHGLFQVQYLGEDAKSIEETLSFSQSRRMRSGEIHYLDHPKLGVIMRAIPVTNPLKKSASEETDAEETLKNTEGSNQSVLNSRI</sequence>
<gene>
    <name evidence="3" type="ORF">RED65_00720</name>
</gene>
<evidence type="ECO:0000313" key="3">
    <source>
        <dbReference type="EMBL" id="EAT13238.1"/>
    </source>
</evidence>
<dbReference type="EMBL" id="AAQH01000002">
    <property type="protein sequence ID" value="EAT13238.1"/>
    <property type="molecule type" value="Genomic_DNA"/>
</dbReference>
<feature type="signal peptide" evidence="2">
    <location>
        <begin position="1"/>
        <end position="27"/>
    </location>
</feature>
<protein>
    <recommendedName>
        <fullName evidence="5">Peptidoglycan-binding protein CsiV</fullName>
    </recommendedName>
</protein>
<evidence type="ECO:0008006" key="5">
    <source>
        <dbReference type="Google" id="ProtNLM"/>
    </source>
</evidence>
<comment type="caution">
    <text evidence="3">The sequence shown here is derived from an EMBL/GenBank/DDBJ whole genome shotgun (WGS) entry which is preliminary data.</text>
</comment>
<dbReference type="Pfam" id="PF10972">
    <property type="entry name" value="CsiV"/>
    <property type="match status" value="1"/>
</dbReference>